<comment type="caution">
    <text evidence="3">The sequence shown here is derived from an EMBL/GenBank/DDBJ whole genome shotgun (WGS) entry which is preliminary data.</text>
</comment>
<feature type="domain" description="Ubiquitin Mut7-C" evidence="2">
    <location>
        <begin position="8"/>
        <end position="83"/>
    </location>
</feature>
<sequence>MSEQPEHAATFHFHGALNDFLHKRRRGQPIHYTFRGTPAVKDSIEALGVPHPEVDVVLVNEKPTPFSCQLQSGDVVEAYPVEEGRTWPAGYTFEEQNPPPTRFVLDVHLGTLAKSMRILGLDTYYETDLSDSAIAGIAASQQRVVLTRDIGLLKQKSITWGYWLRSQQTEEQLEEVIRRYHLYKSFRPFERCLACNVPVQEVSKQEVLEHLPPKTQRYFHEFYRCPSCQRIYWKGSHYERMQQYIARIRGNR</sequence>
<evidence type="ECO:0000259" key="2">
    <source>
        <dbReference type="Pfam" id="PF14451"/>
    </source>
</evidence>
<dbReference type="PANTHER" id="PTHR39081">
    <property type="entry name" value="MUT7-C DOMAIN-CONTAINING PROTEIN"/>
    <property type="match status" value="1"/>
</dbReference>
<evidence type="ECO:0000313" key="4">
    <source>
        <dbReference type="Proteomes" id="UP001207228"/>
    </source>
</evidence>
<evidence type="ECO:0008006" key="5">
    <source>
        <dbReference type="Google" id="ProtNLM"/>
    </source>
</evidence>
<dbReference type="InterPro" id="IPR027798">
    <property type="entry name" value="Ub_Mut7C"/>
</dbReference>
<reference evidence="3 4" key="1">
    <citation type="submission" date="2022-11" db="EMBL/GenBank/DDBJ databases">
        <title>The characterization of three novel Bacteroidetes species and genomic analysis of their roles in tidal elemental geochemical cycles.</title>
        <authorList>
            <person name="Ma K.-J."/>
        </authorList>
    </citation>
    <scope>NUCLEOTIDE SEQUENCE [LARGE SCALE GENOMIC DNA]</scope>
    <source>
        <strain evidence="3 4">M82</strain>
    </source>
</reference>
<evidence type="ECO:0000313" key="3">
    <source>
        <dbReference type="EMBL" id="MCX2740370.1"/>
    </source>
</evidence>
<gene>
    <name evidence="3" type="ORF">OO017_10470</name>
</gene>
<name>A0ABT3RFN6_9BACT</name>
<accession>A0ABT3RFN6</accession>
<dbReference type="InterPro" id="IPR002782">
    <property type="entry name" value="Mut7-C_RNAse_dom"/>
</dbReference>
<proteinExistence type="predicted"/>
<dbReference type="Proteomes" id="UP001207228">
    <property type="component" value="Unassembled WGS sequence"/>
</dbReference>
<dbReference type="RefSeq" id="WP_266052428.1">
    <property type="nucleotide sequence ID" value="NZ_JAPFQO010000006.1"/>
</dbReference>
<dbReference type="EMBL" id="JAPFQO010000006">
    <property type="protein sequence ID" value="MCX2740370.1"/>
    <property type="molecule type" value="Genomic_DNA"/>
</dbReference>
<dbReference type="Pfam" id="PF01927">
    <property type="entry name" value="Mut7-C"/>
    <property type="match status" value="1"/>
</dbReference>
<evidence type="ECO:0000259" key="1">
    <source>
        <dbReference type="Pfam" id="PF01927"/>
    </source>
</evidence>
<organism evidence="3 4">
    <name type="scientific">Pontibacter anaerobius</name>
    <dbReference type="NCBI Taxonomy" id="2993940"/>
    <lineage>
        <taxon>Bacteria</taxon>
        <taxon>Pseudomonadati</taxon>
        <taxon>Bacteroidota</taxon>
        <taxon>Cytophagia</taxon>
        <taxon>Cytophagales</taxon>
        <taxon>Hymenobacteraceae</taxon>
        <taxon>Pontibacter</taxon>
    </lineage>
</organism>
<feature type="domain" description="Mut7-C RNAse" evidence="1">
    <location>
        <begin position="101"/>
        <end position="244"/>
    </location>
</feature>
<dbReference type="PANTHER" id="PTHR39081:SF1">
    <property type="entry name" value="MUT7-C RNASE DOMAIN-CONTAINING PROTEIN"/>
    <property type="match status" value="1"/>
</dbReference>
<protein>
    <recommendedName>
        <fullName evidence="5">Twitching motility protein PilT</fullName>
    </recommendedName>
</protein>
<keyword evidence="4" id="KW-1185">Reference proteome</keyword>
<dbReference type="Pfam" id="PF14451">
    <property type="entry name" value="Ub-Mut7C"/>
    <property type="match status" value="1"/>
</dbReference>